<sequence>MYKIIVLMAFLFLHATACDDDDDEDDDEPDICNLRLDVGSGSESITRYGFIGSRGCIPFTYKGNGGNANNFSTRSACHRFCIY</sequence>
<evidence type="ECO:0000313" key="3">
    <source>
        <dbReference type="Proteomes" id="UP001652740"/>
    </source>
</evidence>
<dbReference type="Pfam" id="PF00014">
    <property type="entry name" value="Kunitz_BPTI"/>
    <property type="match status" value="1"/>
</dbReference>
<accession>A0ABM3MSC5</accession>
<keyword evidence="4" id="KW-0722">Serine protease inhibitor</keyword>
<dbReference type="Proteomes" id="UP001652740">
    <property type="component" value="Unplaced"/>
</dbReference>
<protein>
    <submittedName>
        <fullName evidence="4">Kunitz-type serine protease inhibitor LmKTT-1c-like</fullName>
    </submittedName>
</protein>
<feature type="domain" description="BPTI/Kunitz inhibitor" evidence="2">
    <location>
        <begin position="32"/>
        <end position="81"/>
    </location>
</feature>
<dbReference type="InterPro" id="IPR036880">
    <property type="entry name" value="Kunitz_BPTI_sf"/>
</dbReference>
<dbReference type="InterPro" id="IPR002223">
    <property type="entry name" value="Kunitz_BPTI"/>
</dbReference>
<keyword evidence="3" id="KW-1185">Reference proteome</keyword>
<feature type="chain" id="PRO_5046964708" evidence="1">
    <location>
        <begin position="19"/>
        <end position="83"/>
    </location>
</feature>
<dbReference type="GeneID" id="116413771"/>
<dbReference type="PRINTS" id="PR00759">
    <property type="entry name" value="BASICPTASE"/>
</dbReference>
<dbReference type="PROSITE" id="PS50279">
    <property type="entry name" value="BPTI_KUNITZ_2"/>
    <property type="match status" value="1"/>
</dbReference>
<feature type="signal peptide" evidence="1">
    <location>
        <begin position="1"/>
        <end position="18"/>
    </location>
</feature>
<dbReference type="CDD" id="cd22593">
    <property type="entry name" value="Kunitz_conkunitzin"/>
    <property type="match status" value="1"/>
</dbReference>
<dbReference type="SMART" id="SM00131">
    <property type="entry name" value="KU"/>
    <property type="match status" value="1"/>
</dbReference>
<dbReference type="Gene3D" id="4.10.410.10">
    <property type="entry name" value="Pancreatic trypsin inhibitor Kunitz domain"/>
    <property type="match status" value="1"/>
</dbReference>
<organism evidence="3 4">
    <name type="scientific">Galleria mellonella</name>
    <name type="common">Greater wax moth</name>
    <dbReference type="NCBI Taxonomy" id="7137"/>
    <lineage>
        <taxon>Eukaryota</taxon>
        <taxon>Metazoa</taxon>
        <taxon>Ecdysozoa</taxon>
        <taxon>Arthropoda</taxon>
        <taxon>Hexapoda</taxon>
        <taxon>Insecta</taxon>
        <taxon>Pterygota</taxon>
        <taxon>Neoptera</taxon>
        <taxon>Endopterygota</taxon>
        <taxon>Lepidoptera</taxon>
        <taxon>Glossata</taxon>
        <taxon>Ditrysia</taxon>
        <taxon>Pyraloidea</taxon>
        <taxon>Pyralidae</taxon>
        <taxon>Galleriinae</taxon>
        <taxon>Galleria</taxon>
    </lineage>
</organism>
<keyword evidence="1" id="KW-0732">Signal</keyword>
<keyword evidence="4" id="KW-0646">Protease inhibitor</keyword>
<dbReference type="RefSeq" id="XP_052754264.1">
    <property type="nucleotide sequence ID" value="XM_052898304.1"/>
</dbReference>
<evidence type="ECO:0000256" key="1">
    <source>
        <dbReference type="SAM" id="SignalP"/>
    </source>
</evidence>
<dbReference type="SUPFAM" id="SSF57362">
    <property type="entry name" value="BPTI-like"/>
    <property type="match status" value="1"/>
</dbReference>
<proteinExistence type="predicted"/>
<reference evidence="4" key="1">
    <citation type="submission" date="2025-08" db="UniProtKB">
        <authorList>
            <consortium name="RefSeq"/>
        </authorList>
    </citation>
    <scope>IDENTIFICATION</scope>
    <source>
        <tissue evidence="4">Whole larvae</tissue>
    </source>
</reference>
<evidence type="ECO:0000259" key="2">
    <source>
        <dbReference type="PROSITE" id="PS50279"/>
    </source>
</evidence>
<evidence type="ECO:0000313" key="4">
    <source>
        <dbReference type="RefSeq" id="XP_052754264.1"/>
    </source>
</evidence>
<gene>
    <name evidence="4" type="primary">LOC116413771</name>
</gene>
<name>A0ABM3MSC5_GALME</name>
<dbReference type="GO" id="GO:0004867">
    <property type="term" value="F:serine-type endopeptidase inhibitor activity"/>
    <property type="evidence" value="ECO:0007669"/>
    <property type="project" value="UniProtKB-KW"/>
</dbReference>